<comment type="caution">
    <text evidence="1">The sequence shown here is derived from an EMBL/GenBank/DDBJ whole genome shotgun (WGS) entry which is preliminary data.</text>
</comment>
<dbReference type="EMBL" id="JABAFA010000023">
    <property type="protein sequence ID" value="NMD99230.1"/>
    <property type="molecule type" value="Genomic_DNA"/>
</dbReference>
<accession>A0A848B4Y8</accession>
<reference evidence="1 2" key="1">
    <citation type="submission" date="2020-04" db="EMBL/GenBank/DDBJ databases">
        <authorList>
            <person name="Hitch T.C.A."/>
            <person name="Wylensek D."/>
            <person name="Clavel T."/>
        </authorList>
    </citation>
    <scope>NUCLEOTIDE SEQUENCE [LARGE SCALE GENOMIC DNA]</scope>
    <source>
        <strain evidence="1 2">PG-130-P53-12</strain>
    </source>
</reference>
<dbReference type="AlphaFoldDB" id="A0A848B4Y8"/>
<dbReference type="RefSeq" id="WP_170077621.1">
    <property type="nucleotide sequence ID" value="NZ_JABAFA010000023.1"/>
</dbReference>
<protein>
    <submittedName>
        <fullName evidence="1">Uncharacterized protein</fullName>
    </submittedName>
</protein>
<proteinExistence type="predicted"/>
<keyword evidence="2" id="KW-1185">Reference proteome</keyword>
<evidence type="ECO:0000313" key="1">
    <source>
        <dbReference type="EMBL" id="NMD99230.1"/>
    </source>
</evidence>
<evidence type="ECO:0000313" key="2">
    <source>
        <dbReference type="Proteomes" id="UP000543804"/>
    </source>
</evidence>
<organism evidence="1 2">
    <name type="scientific">Selenomonas bovis</name>
    <dbReference type="NCBI Taxonomy" id="416586"/>
    <lineage>
        <taxon>Bacteria</taxon>
        <taxon>Bacillati</taxon>
        <taxon>Bacillota</taxon>
        <taxon>Negativicutes</taxon>
        <taxon>Selenomonadales</taxon>
        <taxon>Selenomonadaceae</taxon>
        <taxon>Selenomonas</taxon>
    </lineage>
</organism>
<gene>
    <name evidence="1" type="ORF">HF878_07050</name>
</gene>
<sequence>MEKKILACMHDQPYVPLQKETEGVVLIEEMMTFFDDGPTDEEIVAYRSLVKKKLIFDFRRADGKRGRKKRSERRYVMTVERSKLEQFPDIIEGKALEHKVLDDFSK</sequence>
<dbReference type="Proteomes" id="UP000543804">
    <property type="component" value="Unassembled WGS sequence"/>
</dbReference>
<name>A0A848B4Y8_9FIRM</name>